<dbReference type="HOGENOM" id="CLU_1496434_0_0_1"/>
<keyword evidence="2" id="KW-1185">Reference proteome</keyword>
<accession>A0A067Q8K7</accession>
<dbReference type="InParanoid" id="A0A067Q8K7"/>
<dbReference type="EMBL" id="KL197715">
    <property type="protein sequence ID" value="KDQ59842.1"/>
    <property type="molecule type" value="Genomic_DNA"/>
</dbReference>
<proteinExistence type="predicted"/>
<gene>
    <name evidence="1" type="ORF">JAAARDRAFT_192299</name>
</gene>
<evidence type="ECO:0000313" key="1">
    <source>
        <dbReference type="EMBL" id="KDQ59842.1"/>
    </source>
</evidence>
<dbReference type="Proteomes" id="UP000027265">
    <property type="component" value="Unassembled WGS sequence"/>
</dbReference>
<protein>
    <submittedName>
        <fullName evidence="1">Uncharacterized protein</fullName>
    </submittedName>
</protein>
<organism evidence="1 2">
    <name type="scientific">Jaapia argillacea MUCL 33604</name>
    <dbReference type="NCBI Taxonomy" id="933084"/>
    <lineage>
        <taxon>Eukaryota</taxon>
        <taxon>Fungi</taxon>
        <taxon>Dikarya</taxon>
        <taxon>Basidiomycota</taxon>
        <taxon>Agaricomycotina</taxon>
        <taxon>Agaricomycetes</taxon>
        <taxon>Agaricomycetidae</taxon>
        <taxon>Jaapiales</taxon>
        <taxon>Jaapiaceae</taxon>
        <taxon>Jaapia</taxon>
    </lineage>
</organism>
<dbReference type="AlphaFoldDB" id="A0A067Q8K7"/>
<sequence length="180" mass="20339">MAVFFPKQLREHLYKKLHVVTSLKKLQILLAGWCYLEQFGPQLFQIYDEILSGFDEIWEGQKVIGDEEEENEGVSLQVVWLRITVQDDVEEGADKENFIPDQHANMDLPPINKKKALVRKTPANPPPRAMHPPTKKTCYERLSVRAMSIRLSTDASTDASVSVPTARPTAEEFCEGSAIG</sequence>
<evidence type="ECO:0000313" key="2">
    <source>
        <dbReference type="Proteomes" id="UP000027265"/>
    </source>
</evidence>
<name>A0A067Q8K7_9AGAM</name>
<reference evidence="2" key="1">
    <citation type="journal article" date="2014" name="Proc. Natl. Acad. Sci. U.S.A.">
        <title>Extensive sampling of basidiomycete genomes demonstrates inadequacy of the white-rot/brown-rot paradigm for wood decay fungi.</title>
        <authorList>
            <person name="Riley R."/>
            <person name="Salamov A.A."/>
            <person name="Brown D.W."/>
            <person name="Nagy L.G."/>
            <person name="Floudas D."/>
            <person name="Held B.W."/>
            <person name="Levasseur A."/>
            <person name="Lombard V."/>
            <person name="Morin E."/>
            <person name="Otillar R."/>
            <person name="Lindquist E.A."/>
            <person name="Sun H."/>
            <person name="LaButti K.M."/>
            <person name="Schmutz J."/>
            <person name="Jabbour D."/>
            <person name="Luo H."/>
            <person name="Baker S.E."/>
            <person name="Pisabarro A.G."/>
            <person name="Walton J.D."/>
            <person name="Blanchette R.A."/>
            <person name="Henrissat B."/>
            <person name="Martin F."/>
            <person name="Cullen D."/>
            <person name="Hibbett D.S."/>
            <person name="Grigoriev I.V."/>
        </authorList>
    </citation>
    <scope>NUCLEOTIDE SEQUENCE [LARGE SCALE GENOMIC DNA]</scope>
    <source>
        <strain evidence="2">MUCL 33604</strain>
    </source>
</reference>